<evidence type="ECO:0000313" key="1">
    <source>
        <dbReference type="EMBL" id="KGO74246.1"/>
    </source>
</evidence>
<dbReference type="Proteomes" id="UP000030104">
    <property type="component" value="Unassembled WGS sequence"/>
</dbReference>
<proteinExistence type="predicted"/>
<protein>
    <submittedName>
        <fullName evidence="1">Uncharacterized protein</fullName>
    </submittedName>
</protein>
<reference evidence="1 2" key="1">
    <citation type="journal article" date="2015" name="Mol. Plant Microbe Interact.">
        <title>Genome, transcriptome, and functional analyses of Penicillium expansum provide new insights into secondary metabolism and pathogenicity.</title>
        <authorList>
            <person name="Ballester A.R."/>
            <person name="Marcet-Houben M."/>
            <person name="Levin E."/>
            <person name="Sela N."/>
            <person name="Selma-Lazaro C."/>
            <person name="Carmona L."/>
            <person name="Wisniewski M."/>
            <person name="Droby S."/>
            <person name="Gonzalez-Candelas L."/>
            <person name="Gabaldon T."/>
        </authorList>
    </citation>
    <scope>NUCLEOTIDE SEQUENCE [LARGE SCALE GENOMIC DNA]</scope>
    <source>
        <strain evidence="1 2">PHI-1</strain>
    </source>
</reference>
<dbReference type="EMBL" id="JQGA01000699">
    <property type="protein sequence ID" value="KGO74246.1"/>
    <property type="molecule type" value="Genomic_DNA"/>
</dbReference>
<dbReference type="HOGENOM" id="CLU_2961553_0_0_1"/>
<keyword evidence="2" id="KW-1185">Reference proteome</keyword>
<dbReference type="AlphaFoldDB" id="A0A0A2L517"/>
<evidence type="ECO:0000313" key="2">
    <source>
        <dbReference type="Proteomes" id="UP000030104"/>
    </source>
</evidence>
<organism evidence="1 2">
    <name type="scientific">Penicillium italicum</name>
    <name type="common">Blue mold</name>
    <dbReference type="NCBI Taxonomy" id="40296"/>
    <lineage>
        <taxon>Eukaryota</taxon>
        <taxon>Fungi</taxon>
        <taxon>Dikarya</taxon>
        <taxon>Ascomycota</taxon>
        <taxon>Pezizomycotina</taxon>
        <taxon>Eurotiomycetes</taxon>
        <taxon>Eurotiomycetidae</taxon>
        <taxon>Eurotiales</taxon>
        <taxon>Aspergillaceae</taxon>
        <taxon>Penicillium</taxon>
    </lineage>
</organism>
<sequence length="59" mass="7005">MGYKDLYTSTPITTHPIRLYMYPGILCSHIHLAHYMYTKFNDLFSLSRPLMRPDEGFFC</sequence>
<gene>
    <name evidence="1" type="ORF">PITC_084930</name>
</gene>
<name>A0A0A2L517_PENIT</name>
<comment type="caution">
    <text evidence="1">The sequence shown here is derived from an EMBL/GenBank/DDBJ whole genome shotgun (WGS) entry which is preliminary data.</text>
</comment>
<accession>A0A0A2L517</accession>